<reference evidence="4" key="1">
    <citation type="journal article" date="2019" name="Int. J. Syst. Evol. Microbiol.">
        <title>The Global Catalogue of Microorganisms (GCM) 10K type strain sequencing project: providing services to taxonomists for standard genome sequencing and annotation.</title>
        <authorList>
            <consortium name="The Broad Institute Genomics Platform"/>
            <consortium name="The Broad Institute Genome Sequencing Center for Infectious Disease"/>
            <person name="Wu L."/>
            <person name="Ma J."/>
        </authorList>
    </citation>
    <scope>NUCLEOTIDE SEQUENCE [LARGE SCALE GENOMIC DNA]</scope>
    <source>
        <strain evidence="4">JCM 17804</strain>
    </source>
</reference>
<feature type="domain" description="Response regulatory" evidence="2">
    <location>
        <begin position="14"/>
        <end position="171"/>
    </location>
</feature>
<sequence>MTNFKIPPFFFPTTVAFVDDSYDFLSNLSLQLHPTLAYRLLQSTSEALMLLKSQKLQTEPLINGLFSLYQGRDEADHDHQVIDISLGLIHRKVHDERRFDQIPVVVVDYDMPQMNGVEFCRQIQNPLIKKILLTGKADERIAVEAFNGGLIDRFIRKQDPNALEILDQAVLEMQAYHFEEMQSMLSDSLSVGLHRFLRDRKLAARFKELCAQYNIVEYYLTCAPDGMLMLDATGASYLLVVQNESQVQSTHEIAYDQGAPEQLLTRLRSGEVIPYFPKTQGIYSSIYKDWRSCLHTATKIEGDDAWYSYVVIEEPEGFNLKHVLCYSDYLERIDASRPAAALTRFARPGGARSRGF</sequence>
<keyword evidence="1" id="KW-0597">Phosphoprotein</keyword>
<accession>A0ABP8I5Y1</accession>
<dbReference type="InterPro" id="IPR001789">
    <property type="entry name" value="Sig_transdc_resp-reg_receiver"/>
</dbReference>
<proteinExistence type="predicted"/>
<organism evidence="3 4">
    <name type="scientific">Variovorax defluvii</name>
    <dbReference type="NCBI Taxonomy" id="913761"/>
    <lineage>
        <taxon>Bacteria</taxon>
        <taxon>Pseudomonadati</taxon>
        <taxon>Pseudomonadota</taxon>
        <taxon>Betaproteobacteria</taxon>
        <taxon>Burkholderiales</taxon>
        <taxon>Comamonadaceae</taxon>
        <taxon>Variovorax</taxon>
    </lineage>
</organism>
<protein>
    <submittedName>
        <fullName evidence="3">Response regulator</fullName>
    </submittedName>
</protein>
<dbReference type="SUPFAM" id="SSF52172">
    <property type="entry name" value="CheY-like"/>
    <property type="match status" value="1"/>
</dbReference>
<evidence type="ECO:0000313" key="4">
    <source>
        <dbReference type="Proteomes" id="UP001500975"/>
    </source>
</evidence>
<gene>
    <name evidence="3" type="ORF">GCM10023165_40790</name>
</gene>
<keyword evidence="4" id="KW-1185">Reference proteome</keyword>
<dbReference type="PROSITE" id="PS50110">
    <property type="entry name" value="RESPONSE_REGULATORY"/>
    <property type="match status" value="1"/>
</dbReference>
<dbReference type="EMBL" id="BAABGJ010000076">
    <property type="protein sequence ID" value="GAA4352065.1"/>
    <property type="molecule type" value="Genomic_DNA"/>
</dbReference>
<evidence type="ECO:0000259" key="2">
    <source>
        <dbReference type="PROSITE" id="PS50110"/>
    </source>
</evidence>
<dbReference type="InterPro" id="IPR011006">
    <property type="entry name" value="CheY-like_superfamily"/>
</dbReference>
<evidence type="ECO:0000313" key="3">
    <source>
        <dbReference type="EMBL" id="GAA4352065.1"/>
    </source>
</evidence>
<dbReference type="Gene3D" id="3.40.50.2300">
    <property type="match status" value="1"/>
</dbReference>
<dbReference type="Pfam" id="PF00072">
    <property type="entry name" value="Response_reg"/>
    <property type="match status" value="1"/>
</dbReference>
<name>A0ABP8I5Y1_9BURK</name>
<dbReference type="RefSeq" id="WP_345540223.1">
    <property type="nucleotide sequence ID" value="NZ_BAABGJ010000076.1"/>
</dbReference>
<evidence type="ECO:0000256" key="1">
    <source>
        <dbReference type="PROSITE-ProRule" id="PRU00169"/>
    </source>
</evidence>
<dbReference type="Proteomes" id="UP001500975">
    <property type="component" value="Unassembled WGS sequence"/>
</dbReference>
<feature type="modified residue" description="4-aspartylphosphate" evidence="1">
    <location>
        <position position="108"/>
    </location>
</feature>
<comment type="caution">
    <text evidence="3">The sequence shown here is derived from an EMBL/GenBank/DDBJ whole genome shotgun (WGS) entry which is preliminary data.</text>
</comment>